<evidence type="ECO:0000313" key="3">
    <source>
        <dbReference type="Proteomes" id="UP000297245"/>
    </source>
</evidence>
<organism evidence="2 3">
    <name type="scientific">Dendrothele bispora (strain CBS 962.96)</name>
    <dbReference type="NCBI Taxonomy" id="1314807"/>
    <lineage>
        <taxon>Eukaryota</taxon>
        <taxon>Fungi</taxon>
        <taxon>Dikarya</taxon>
        <taxon>Basidiomycota</taxon>
        <taxon>Agaricomycotina</taxon>
        <taxon>Agaricomycetes</taxon>
        <taxon>Agaricomycetidae</taxon>
        <taxon>Agaricales</taxon>
        <taxon>Agaricales incertae sedis</taxon>
        <taxon>Dendrothele</taxon>
    </lineage>
</organism>
<accession>A0A4S8LLL0</accession>
<feature type="compositionally biased region" description="Basic and acidic residues" evidence="1">
    <location>
        <begin position="476"/>
        <end position="499"/>
    </location>
</feature>
<feature type="compositionally biased region" description="Polar residues" evidence="1">
    <location>
        <begin position="457"/>
        <end position="475"/>
    </location>
</feature>
<keyword evidence="3" id="KW-1185">Reference proteome</keyword>
<proteinExistence type="predicted"/>
<reference evidence="2 3" key="1">
    <citation type="journal article" date="2019" name="Nat. Ecol. Evol.">
        <title>Megaphylogeny resolves global patterns of mushroom evolution.</title>
        <authorList>
            <person name="Varga T."/>
            <person name="Krizsan K."/>
            <person name="Foldi C."/>
            <person name="Dima B."/>
            <person name="Sanchez-Garcia M."/>
            <person name="Sanchez-Ramirez S."/>
            <person name="Szollosi G.J."/>
            <person name="Szarkandi J.G."/>
            <person name="Papp V."/>
            <person name="Albert L."/>
            <person name="Andreopoulos W."/>
            <person name="Angelini C."/>
            <person name="Antonin V."/>
            <person name="Barry K.W."/>
            <person name="Bougher N.L."/>
            <person name="Buchanan P."/>
            <person name="Buyck B."/>
            <person name="Bense V."/>
            <person name="Catcheside P."/>
            <person name="Chovatia M."/>
            <person name="Cooper J."/>
            <person name="Damon W."/>
            <person name="Desjardin D."/>
            <person name="Finy P."/>
            <person name="Geml J."/>
            <person name="Haridas S."/>
            <person name="Hughes K."/>
            <person name="Justo A."/>
            <person name="Karasinski D."/>
            <person name="Kautmanova I."/>
            <person name="Kiss B."/>
            <person name="Kocsube S."/>
            <person name="Kotiranta H."/>
            <person name="LaButti K.M."/>
            <person name="Lechner B.E."/>
            <person name="Liimatainen K."/>
            <person name="Lipzen A."/>
            <person name="Lukacs Z."/>
            <person name="Mihaltcheva S."/>
            <person name="Morgado L.N."/>
            <person name="Niskanen T."/>
            <person name="Noordeloos M.E."/>
            <person name="Ohm R.A."/>
            <person name="Ortiz-Santana B."/>
            <person name="Ovrebo C."/>
            <person name="Racz N."/>
            <person name="Riley R."/>
            <person name="Savchenko A."/>
            <person name="Shiryaev A."/>
            <person name="Soop K."/>
            <person name="Spirin V."/>
            <person name="Szebenyi C."/>
            <person name="Tomsovsky M."/>
            <person name="Tulloss R.E."/>
            <person name="Uehling J."/>
            <person name="Grigoriev I.V."/>
            <person name="Vagvolgyi C."/>
            <person name="Papp T."/>
            <person name="Martin F.M."/>
            <person name="Miettinen O."/>
            <person name="Hibbett D.S."/>
            <person name="Nagy L.G."/>
        </authorList>
    </citation>
    <scope>NUCLEOTIDE SEQUENCE [LARGE SCALE GENOMIC DNA]</scope>
    <source>
        <strain evidence="2 3">CBS 962.96</strain>
    </source>
</reference>
<name>A0A4S8LLL0_DENBC</name>
<protein>
    <submittedName>
        <fullName evidence="2">Uncharacterized protein</fullName>
    </submittedName>
</protein>
<dbReference type="AlphaFoldDB" id="A0A4S8LLL0"/>
<dbReference type="Proteomes" id="UP000297245">
    <property type="component" value="Unassembled WGS sequence"/>
</dbReference>
<feature type="compositionally biased region" description="Polar residues" evidence="1">
    <location>
        <begin position="203"/>
        <end position="218"/>
    </location>
</feature>
<feature type="region of interest" description="Disordered" evidence="1">
    <location>
        <begin position="203"/>
        <end position="225"/>
    </location>
</feature>
<evidence type="ECO:0000313" key="2">
    <source>
        <dbReference type="EMBL" id="THU90129.1"/>
    </source>
</evidence>
<dbReference type="EMBL" id="ML179345">
    <property type="protein sequence ID" value="THU90129.1"/>
    <property type="molecule type" value="Genomic_DNA"/>
</dbReference>
<evidence type="ECO:0000256" key="1">
    <source>
        <dbReference type="SAM" id="MobiDB-lite"/>
    </source>
</evidence>
<feature type="compositionally biased region" description="Low complexity" evidence="1">
    <location>
        <begin position="402"/>
        <end position="412"/>
    </location>
</feature>
<gene>
    <name evidence="2" type="ORF">K435DRAFT_864605</name>
</gene>
<sequence length="499" mass="54360">MSAFNYQPGSVSNRLFDLRRESGGLYDYLVDLLNKQMGKSFFANAEVGKDFTRSVKGRGMYSFVDKESQERPFTTNVFGEIMGAKYGTLLTARYNHYPGEDRHNPLPLTDSSKPTKAVIALGCPSNATEPLRNLWYNQLCAAVELRKYDLQWEQEVANAVTAKGQQAESFVVKEFVKNTDYPSVFDVEPNCMILTGPAMYTTPPQGSSNTLTSSNKSAPSVRDRMKRRKLNEGGFVVTDGGSSASEVSPQSSSVQTTASSVSLGSKVYPTKEDVFVGATYNPNLQHDFGGKAFAFNNARLVQPDFRDVTQQLIGPWDFYEKLKPGTLVMANIDVAVFLVHGRKTYHANILSLRVLGESGVSVERPQVFVPPVHTAVGPSADSFNNFTLPPFVADVAHDASPSVTSSSVTTAPGHKDSLSSKRKSSSGSSSSTLDDAVDTPIPSSKSVDVNMIDSPTVLAQKTSNSTFDVSTTDNQSDAKHSSRKEKNSKEKNSKAKEKQ</sequence>
<dbReference type="OrthoDB" id="3060725at2759"/>
<feature type="region of interest" description="Disordered" evidence="1">
    <location>
        <begin position="402"/>
        <end position="499"/>
    </location>
</feature>